<name>A0AA36HSV3_9DINO</name>
<keyword evidence="3" id="KW-1185">Reference proteome</keyword>
<sequence>MLGNQDLAGTKFFKAPDTSDSPDADSESELEPAEALQRLLADIAPCVTAYPAALAQSTERQRVDGKPDRWTPLKGQQLVVKPANEEDCVLLVANALVTPESDREESHWLLKRDGASISAPFSSYSRQRSWNHHVCIPWLDQPLKRAELDYQVVATAGRDTSHFVVGEKRERRQLFGVTIPCHQVAWVEDDEVLGLPPGPWVDVNGLHEVITTLPGERVLVLCAMHYVANWSSELNRGRFTLVRDDLGLDGPADRGLQSVRALGPSQPRTMIMATLDEPPPGPHLYRARAALTTGEESGVSLTLTGERQLALVRLPSNLVIGPSRPIEPVEITEGTWTEIPGMCATCTLRRPRNRVLLVYHIDCNPLSFHYEAHFTIFRRKESAVSSDQNLGFSEDFGLDMVFSDYGASSESPVGLLMDTPGSQGPWTYYLAARVANLGTSRENPPVVVGYSGSISAVILPAR</sequence>
<evidence type="ECO:0000313" key="3">
    <source>
        <dbReference type="Proteomes" id="UP001178507"/>
    </source>
</evidence>
<dbReference type="Proteomes" id="UP001178507">
    <property type="component" value="Unassembled WGS sequence"/>
</dbReference>
<dbReference type="EMBL" id="CAUJNA010000203">
    <property type="protein sequence ID" value="CAJ1373593.1"/>
    <property type="molecule type" value="Genomic_DNA"/>
</dbReference>
<evidence type="ECO:0000313" key="2">
    <source>
        <dbReference type="EMBL" id="CAJ1373593.1"/>
    </source>
</evidence>
<accession>A0AA36HSV3</accession>
<dbReference type="AlphaFoldDB" id="A0AA36HSV3"/>
<reference evidence="2" key="1">
    <citation type="submission" date="2023-08" db="EMBL/GenBank/DDBJ databases">
        <authorList>
            <person name="Chen Y."/>
            <person name="Shah S."/>
            <person name="Dougan E. K."/>
            <person name="Thang M."/>
            <person name="Chan C."/>
        </authorList>
    </citation>
    <scope>NUCLEOTIDE SEQUENCE</scope>
</reference>
<comment type="caution">
    <text evidence="2">The sequence shown here is derived from an EMBL/GenBank/DDBJ whole genome shotgun (WGS) entry which is preliminary data.</text>
</comment>
<organism evidence="2 3">
    <name type="scientific">Effrenium voratum</name>
    <dbReference type="NCBI Taxonomy" id="2562239"/>
    <lineage>
        <taxon>Eukaryota</taxon>
        <taxon>Sar</taxon>
        <taxon>Alveolata</taxon>
        <taxon>Dinophyceae</taxon>
        <taxon>Suessiales</taxon>
        <taxon>Symbiodiniaceae</taxon>
        <taxon>Effrenium</taxon>
    </lineage>
</organism>
<protein>
    <submittedName>
        <fullName evidence="2">Uncharacterized protein</fullName>
    </submittedName>
</protein>
<feature type="region of interest" description="Disordered" evidence="1">
    <location>
        <begin position="1"/>
        <end position="32"/>
    </location>
</feature>
<proteinExistence type="predicted"/>
<feature type="compositionally biased region" description="Acidic residues" evidence="1">
    <location>
        <begin position="20"/>
        <end position="32"/>
    </location>
</feature>
<evidence type="ECO:0000256" key="1">
    <source>
        <dbReference type="SAM" id="MobiDB-lite"/>
    </source>
</evidence>
<gene>
    <name evidence="2" type="ORF">EVOR1521_LOCUS3361</name>
</gene>